<dbReference type="PANTHER" id="PTHR43393:SF2">
    <property type="entry name" value="CYTOKININ RIBOSIDE 5'-MONOPHOSPHATE PHOSPHORIBOHYDROLASE"/>
    <property type="match status" value="1"/>
</dbReference>
<evidence type="ECO:0000313" key="3">
    <source>
        <dbReference type="EMBL" id="SMX70240.1"/>
    </source>
</evidence>
<gene>
    <name evidence="3" type="ORF">BLIN9172_00735</name>
</gene>
<dbReference type="RefSeq" id="WP_101553896.1">
    <property type="nucleotide sequence ID" value="NZ_FXYY01000003.1"/>
</dbReference>
<dbReference type="Pfam" id="PF03641">
    <property type="entry name" value="Lysine_decarbox"/>
    <property type="match status" value="1"/>
</dbReference>
<dbReference type="InterPro" id="IPR005269">
    <property type="entry name" value="LOG"/>
</dbReference>
<dbReference type="EC" id="3.2.2.n1" evidence="1"/>
<keyword evidence="1" id="KW-0203">Cytokinin biosynthesis</keyword>
<dbReference type="AlphaFoldDB" id="A0A2H1I551"/>
<dbReference type="NCBIfam" id="TIGR00730">
    <property type="entry name" value="Rossman fold protein, TIGR00730 family"/>
    <property type="match status" value="1"/>
</dbReference>
<sequence>MTRSTDDSTGDPAGDPTGDPAGDSADAPTGEPGYYSKGPLRLSGDQVPETTTDQRLLESKSGTDWVHEDPWRVMRIQAEFVEGFGSLAEIGPAVSIFGSARLKAGTRAYADTREIACRLAENGNAIITGGGPGIMEAGNRGACEGGGVSIGLGIELPFETGLNEHVELGVNFRYFFVRKTVFLKYSRGFVLMPGGLGTLDELFEAFTMVQTGKITSFPIVLVGTDYWSGLVDWMQNTLLAAGTISEADLNMFTLTDDIDEVVAAIGPGHGTTSAVFSPANGRP</sequence>
<dbReference type="InterPro" id="IPR052341">
    <property type="entry name" value="LOG_family_nucleotidases"/>
</dbReference>
<dbReference type="InterPro" id="IPR031100">
    <property type="entry name" value="LOG_fam"/>
</dbReference>
<feature type="region of interest" description="Disordered" evidence="2">
    <location>
        <begin position="1"/>
        <end position="61"/>
    </location>
</feature>
<dbReference type="SUPFAM" id="SSF102405">
    <property type="entry name" value="MCP/YpsA-like"/>
    <property type="match status" value="1"/>
</dbReference>
<name>A0A2H1I551_BRELN</name>
<reference evidence="3 4" key="1">
    <citation type="submission" date="2017-03" db="EMBL/GenBank/DDBJ databases">
        <authorList>
            <person name="Afonso C.L."/>
            <person name="Miller P.J."/>
            <person name="Scott M.A."/>
            <person name="Spackman E."/>
            <person name="Goraichik I."/>
            <person name="Dimitrov K.M."/>
            <person name="Suarez D.L."/>
            <person name="Swayne D.E."/>
        </authorList>
    </citation>
    <scope>NUCLEOTIDE SEQUENCE [LARGE SCALE GENOMIC DNA]</scope>
    <source>
        <strain evidence="3 4">ATCC 9172</strain>
    </source>
</reference>
<dbReference type="Proteomes" id="UP000234641">
    <property type="component" value="Unassembled WGS sequence"/>
</dbReference>
<proteinExistence type="inferred from homology"/>
<evidence type="ECO:0000256" key="1">
    <source>
        <dbReference type="RuleBase" id="RU363015"/>
    </source>
</evidence>
<evidence type="ECO:0000313" key="4">
    <source>
        <dbReference type="Proteomes" id="UP000234641"/>
    </source>
</evidence>
<dbReference type="FunFam" id="3.40.50.450:FF:000011">
    <property type="entry name" value="TIGR00730 family Rossman fold protein"/>
    <property type="match status" value="1"/>
</dbReference>
<dbReference type="EMBL" id="FXYY01000003">
    <property type="protein sequence ID" value="SMX70240.1"/>
    <property type="molecule type" value="Genomic_DNA"/>
</dbReference>
<dbReference type="PANTHER" id="PTHR43393">
    <property type="entry name" value="CYTOKININ RIBOSIDE 5'-MONOPHOSPHATE PHOSPHORIBOHYDROLASE"/>
    <property type="match status" value="1"/>
</dbReference>
<dbReference type="GO" id="GO:0005829">
    <property type="term" value="C:cytosol"/>
    <property type="evidence" value="ECO:0007669"/>
    <property type="project" value="TreeGrafter"/>
</dbReference>
<organism evidence="3 4">
    <name type="scientific">Brevibacterium linens ATCC 9172</name>
    <dbReference type="NCBI Taxonomy" id="1255617"/>
    <lineage>
        <taxon>Bacteria</taxon>
        <taxon>Bacillati</taxon>
        <taxon>Actinomycetota</taxon>
        <taxon>Actinomycetes</taxon>
        <taxon>Micrococcales</taxon>
        <taxon>Brevibacteriaceae</taxon>
        <taxon>Brevibacterium</taxon>
    </lineage>
</organism>
<comment type="catalytic activity">
    <reaction evidence="1">
        <text>9-ribosyl-trans-zeatin 5'-phosphate + H2O = trans-zeatin + D-ribose 5-phosphate</text>
        <dbReference type="Rhea" id="RHEA:48564"/>
        <dbReference type="ChEBI" id="CHEBI:15377"/>
        <dbReference type="ChEBI" id="CHEBI:16522"/>
        <dbReference type="ChEBI" id="CHEBI:78346"/>
        <dbReference type="ChEBI" id="CHEBI:87947"/>
        <dbReference type="EC" id="3.2.2.n1"/>
    </reaction>
</comment>
<keyword evidence="1" id="KW-0378">Hydrolase</keyword>
<dbReference type="Gene3D" id="3.40.50.450">
    <property type="match status" value="1"/>
</dbReference>
<dbReference type="GO" id="GO:0009691">
    <property type="term" value="P:cytokinin biosynthetic process"/>
    <property type="evidence" value="ECO:0007669"/>
    <property type="project" value="UniProtKB-UniRule"/>
</dbReference>
<dbReference type="GO" id="GO:0102682">
    <property type="term" value="F:cytokinin riboside 5'-monophosphate phosphoribohydrolase activity"/>
    <property type="evidence" value="ECO:0007669"/>
    <property type="project" value="RHEA"/>
</dbReference>
<accession>A0A2H1I551</accession>
<comment type="catalytic activity">
    <reaction evidence="1">
        <text>N(6)-(dimethylallyl)adenosine 5'-phosphate + H2O = N(6)-dimethylallyladenine + D-ribose 5-phosphate</text>
        <dbReference type="Rhea" id="RHEA:48560"/>
        <dbReference type="ChEBI" id="CHEBI:15377"/>
        <dbReference type="ChEBI" id="CHEBI:17660"/>
        <dbReference type="ChEBI" id="CHEBI:57526"/>
        <dbReference type="ChEBI" id="CHEBI:78346"/>
        <dbReference type="EC" id="3.2.2.n1"/>
    </reaction>
</comment>
<comment type="similarity">
    <text evidence="1">Belongs to the LOG family.</text>
</comment>
<evidence type="ECO:0000256" key="2">
    <source>
        <dbReference type="SAM" id="MobiDB-lite"/>
    </source>
</evidence>
<protein>
    <recommendedName>
        <fullName evidence="1">Cytokinin riboside 5'-monophosphate phosphoribohydrolase</fullName>
        <ecNumber evidence="1">3.2.2.n1</ecNumber>
    </recommendedName>
</protein>